<comment type="similarity">
    <text evidence="1">Belongs to the nanos family.</text>
</comment>
<dbReference type="GO" id="GO:0008270">
    <property type="term" value="F:zinc ion binding"/>
    <property type="evidence" value="ECO:0007669"/>
    <property type="project" value="UniProtKB-KW"/>
</dbReference>
<keyword evidence="1" id="KW-0479">Metal-binding</keyword>
<comment type="caution">
    <text evidence="4">The sequence shown here is derived from an EMBL/GenBank/DDBJ whole genome shotgun (WGS) entry which is preliminary data.</text>
</comment>
<dbReference type="EMBL" id="CAJGYM010000050">
    <property type="protein sequence ID" value="CAD6194985.1"/>
    <property type="molecule type" value="Genomic_DNA"/>
</dbReference>
<dbReference type="InterPro" id="IPR038129">
    <property type="entry name" value="Nanos_sf"/>
</dbReference>
<proteinExistence type="inferred from homology"/>
<name>A0A8S1HIA5_9PELO</name>
<accession>A0A8S1HIA5</accession>
<dbReference type="GO" id="GO:0006417">
    <property type="term" value="P:regulation of translation"/>
    <property type="evidence" value="ECO:0007669"/>
    <property type="project" value="UniProtKB-UniRule"/>
</dbReference>
<sequence>MPLTTPSLPAPTEWETYEHILFKEAVESIYRDPYTLTRLRETNLMDHVFHPIPRRRSSSYSSPDRNNNRRPNTRDRHNSETTCGYCKQLGRSDWNTHNRFDCRQLQSLPPCRICGAKDQDNHTETYCPEQIPTELVLREEFAKLGLDKQRKREIREQISEINQQMYENLPNAGSYAYNRLQFDNETE</sequence>
<evidence type="ECO:0000313" key="4">
    <source>
        <dbReference type="EMBL" id="CAD6194985.1"/>
    </source>
</evidence>
<evidence type="ECO:0000313" key="5">
    <source>
        <dbReference type="Proteomes" id="UP000835052"/>
    </source>
</evidence>
<keyword evidence="1" id="KW-0863">Zinc-finger</keyword>
<dbReference type="Proteomes" id="UP000835052">
    <property type="component" value="Unassembled WGS sequence"/>
</dbReference>
<evidence type="ECO:0000256" key="2">
    <source>
        <dbReference type="SAM" id="MobiDB-lite"/>
    </source>
</evidence>
<dbReference type="OrthoDB" id="5816686at2759"/>
<reference evidence="4" key="1">
    <citation type="submission" date="2020-10" db="EMBL/GenBank/DDBJ databases">
        <authorList>
            <person name="Kikuchi T."/>
        </authorList>
    </citation>
    <scope>NUCLEOTIDE SEQUENCE</scope>
    <source>
        <strain evidence="4">NKZ352</strain>
    </source>
</reference>
<dbReference type="InterPro" id="IPR024161">
    <property type="entry name" value="Znf_nanos-typ"/>
</dbReference>
<keyword evidence="5" id="KW-1185">Reference proteome</keyword>
<keyword evidence="1" id="KW-0810">Translation regulation</keyword>
<keyword evidence="1" id="KW-0862">Zinc</keyword>
<dbReference type="Gene3D" id="4.10.60.30">
    <property type="entry name" value="Nanos, RNA-binding domain"/>
    <property type="match status" value="1"/>
</dbReference>
<feature type="domain" description="Nanos-type" evidence="3">
    <location>
        <begin position="82"/>
        <end position="129"/>
    </location>
</feature>
<dbReference type="AlphaFoldDB" id="A0A8S1HIA5"/>
<dbReference type="GO" id="GO:0003723">
    <property type="term" value="F:RNA binding"/>
    <property type="evidence" value="ECO:0007669"/>
    <property type="project" value="UniProtKB-UniRule"/>
</dbReference>
<keyword evidence="1" id="KW-0694">RNA-binding</keyword>
<evidence type="ECO:0000256" key="1">
    <source>
        <dbReference type="PROSITE-ProRule" id="PRU00855"/>
    </source>
</evidence>
<dbReference type="PROSITE" id="PS51522">
    <property type="entry name" value="ZF_NANOS"/>
    <property type="match status" value="1"/>
</dbReference>
<gene>
    <name evidence="4" type="ORF">CAUJ_LOCUS10904</name>
</gene>
<feature type="region of interest" description="Disordered" evidence="2">
    <location>
        <begin position="50"/>
        <end position="81"/>
    </location>
</feature>
<organism evidence="4 5">
    <name type="scientific">Caenorhabditis auriculariae</name>
    <dbReference type="NCBI Taxonomy" id="2777116"/>
    <lineage>
        <taxon>Eukaryota</taxon>
        <taxon>Metazoa</taxon>
        <taxon>Ecdysozoa</taxon>
        <taxon>Nematoda</taxon>
        <taxon>Chromadorea</taxon>
        <taxon>Rhabditida</taxon>
        <taxon>Rhabditina</taxon>
        <taxon>Rhabditomorpha</taxon>
        <taxon>Rhabditoidea</taxon>
        <taxon>Rhabditidae</taxon>
        <taxon>Peloderinae</taxon>
        <taxon>Caenorhabditis</taxon>
    </lineage>
</organism>
<evidence type="ECO:0000259" key="3">
    <source>
        <dbReference type="PROSITE" id="PS51522"/>
    </source>
</evidence>
<protein>
    <recommendedName>
        <fullName evidence="3">Nanos-type domain-containing protein</fullName>
    </recommendedName>
</protein>